<feature type="transmembrane region" description="Helical" evidence="1">
    <location>
        <begin position="334"/>
        <end position="355"/>
    </location>
</feature>
<accession>A0A382C799</accession>
<dbReference type="PANTHER" id="PTHR36927">
    <property type="entry name" value="BLR4337 PROTEIN"/>
    <property type="match status" value="1"/>
</dbReference>
<evidence type="ECO:0000259" key="2">
    <source>
        <dbReference type="Pfam" id="PF01757"/>
    </source>
</evidence>
<dbReference type="InterPro" id="IPR036770">
    <property type="entry name" value="Ankyrin_rpt-contain_sf"/>
</dbReference>
<dbReference type="PRINTS" id="PR01415">
    <property type="entry name" value="ANKYRIN"/>
</dbReference>
<protein>
    <recommendedName>
        <fullName evidence="2">Acyltransferase 3 domain-containing protein</fullName>
    </recommendedName>
</protein>
<dbReference type="SMART" id="SM00248">
    <property type="entry name" value="ANK"/>
    <property type="match status" value="2"/>
</dbReference>
<dbReference type="Pfam" id="PF12796">
    <property type="entry name" value="Ank_2"/>
    <property type="match status" value="1"/>
</dbReference>
<feature type="non-terminal residue" evidence="3">
    <location>
        <position position="527"/>
    </location>
</feature>
<evidence type="ECO:0000313" key="3">
    <source>
        <dbReference type="EMBL" id="SVB21764.1"/>
    </source>
</evidence>
<dbReference type="AlphaFoldDB" id="A0A382C799"/>
<dbReference type="PROSITE" id="PS50297">
    <property type="entry name" value="ANK_REP_REGION"/>
    <property type="match status" value="2"/>
</dbReference>
<dbReference type="GO" id="GO:0016747">
    <property type="term" value="F:acyltransferase activity, transferring groups other than amino-acyl groups"/>
    <property type="evidence" value="ECO:0007669"/>
    <property type="project" value="InterPro"/>
</dbReference>
<feature type="transmembrane region" description="Helical" evidence="1">
    <location>
        <begin position="483"/>
        <end position="501"/>
    </location>
</feature>
<name>A0A382C799_9ZZZZ</name>
<dbReference type="PANTHER" id="PTHR36927:SF1">
    <property type="entry name" value="MDO-LIKE PROTEIN"/>
    <property type="match status" value="1"/>
</dbReference>
<gene>
    <name evidence="3" type="ORF">METZ01_LOCUS174618</name>
</gene>
<dbReference type="PROSITE" id="PS50088">
    <property type="entry name" value="ANK_REPEAT"/>
    <property type="match status" value="2"/>
</dbReference>
<sequence length="527" mass="58486">MLLGIGLHGFMSFVPLPLPVWPAQDVNQHNGYLFALHAIHGFRLQLFFLVSGFFTAMMFRQRGLRGLIKHRSKRILLPLLIFTIVLSPIIIGIGLYAINANRSSNATLWAAAKLGDVEAINRHLTKGADASQLDAAGLTPLSWAALLGQAEAAAALIDGGANVLATDYDGTTALHCAAFMGESAVASLLVENGANINAVSNNGDTPLSVTEMDDGTTWFIAGLLQIPVQEEKMVAGRSEIAQLLKARGALPHEAGAEEPMAWLYPLVPGFKPIVDQLPGWAQTTAIVLVINWLLAIIPIFQHLWFLYYLVLLVAGFVVVTWVARKLNWKPLPAWIIASPLRLLWLVPLTFVPQFFMVTDFGPDTAASPIPWPPMLAYYAVFFGFGALCHGQKAFEKNIGRRWPVYLLLAIPALLLARHWYELRGSLFVTSKSNELSHLLYNNLLCSLFTVLYAWLMIFGLIGLFRRFFSSGNRRIRYVSDSSYWLYVMHLPPIMLLQIWVSDWSWPSAMKLLGICTVSTVALLLIYE</sequence>
<feature type="transmembrane region" description="Helical" evidence="1">
    <location>
        <begin position="375"/>
        <end position="390"/>
    </location>
</feature>
<organism evidence="3">
    <name type="scientific">marine metagenome</name>
    <dbReference type="NCBI Taxonomy" id="408172"/>
    <lineage>
        <taxon>unclassified sequences</taxon>
        <taxon>metagenomes</taxon>
        <taxon>ecological metagenomes</taxon>
    </lineage>
</organism>
<feature type="transmembrane region" description="Helical" evidence="1">
    <location>
        <begin position="507"/>
        <end position="526"/>
    </location>
</feature>
<feature type="transmembrane region" description="Helical" evidence="1">
    <location>
        <begin position="75"/>
        <end position="98"/>
    </location>
</feature>
<evidence type="ECO:0000256" key="1">
    <source>
        <dbReference type="SAM" id="Phobius"/>
    </source>
</evidence>
<dbReference type="EMBL" id="UINC01033068">
    <property type="protein sequence ID" value="SVB21764.1"/>
    <property type="molecule type" value="Genomic_DNA"/>
</dbReference>
<dbReference type="Gene3D" id="1.25.40.20">
    <property type="entry name" value="Ankyrin repeat-containing domain"/>
    <property type="match status" value="1"/>
</dbReference>
<keyword evidence="1" id="KW-0472">Membrane</keyword>
<proteinExistence type="predicted"/>
<dbReference type="Pfam" id="PF01757">
    <property type="entry name" value="Acyl_transf_3"/>
    <property type="match status" value="2"/>
</dbReference>
<keyword evidence="1" id="KW-1133">Transmembrane helix</keyword>
<dbReference type="InterPro" id="IPR050623">
    <property type="entry name" value="Glucan_succinyl_AcylTrfase"/>
</dbReference>
<reference evidence="3" key="1">
    <citation type="submission" date="2018-05" db="EMBL/GenBank/DDBJ databases">
        <authorList>
            <person name="Lanie J.A."/>
            <person name="Ng W.-L."/>
            <person name="Kazmierczak K.M."/>
            <person name="Andrzejewski T.M."/>
            <person name="Davidsen T.M."/>
            <person name="Wayne K.J."/>
            <person name="Tettelin H."/>
            <person name="Glass J.I."/>
            <person name="Rusch D."/>
            <person name="Podicherti R."/>
            <person name="Tsui H.-C.T."/>
            <person name="Winkler M.E."/>
        </authorList>
    </citation>
    <scope>NUCLEOTIDE SEQUENCE</scope>
</reference>
<feature type="transmembrane region" description="Helical" evidence="1">
    <location>
        <begin position="32"/>
        <end position="54"/>
    </location>
</feature>
<dbReference type="InterPro" id="IPR002656">
    <property type="entry name" value="Acyl_transf_3_dom"/>
</dbReference>
<feature type="transmembrane region" description="Helical" evidence="1">
    <location>
        <begin position="304"/>
        <end position="322"/>
    </location>
</feature>
<dbReference type="SUPFAM" id="SSF48403">
    <property type="entry name" value="Ankyrin repeat"/>
    <property type="match status" value="1"/>
</dbReference>
<feature type="transmembrane region" description="Helical" evidence="1">
    <location>
        <begin position="440"/>
        <end position="463"/>
    </location>
</feature>
<dbReference type="InterPro" id="IPR002110">
    <property type="entry name" value="Ankyrin_rpt"/>
</dbReference>
<feature type="domain" description="Acyltransferase 3" evidence="2">
    <location>
        <begin position="280"/>
        <end position="526"/>
    </location>
</feature>
<keyword evidence="1" id="KW-0812">Transmembrane</keyword>
<feature type="transmembrane region" description="Helical" evidence="1">
    <location>
        <begin position="402"/>
        <end position="420"/>
    </location>
</feature>
<feature type="domain" description="Acyltransferase 3" evidence="2">
    <location>
        <begin position="1"/>
        <end position="93"/>
    </location>
</feature>